<dbReference type="GO" id="GO:0005634">
    <property type="term" value="C:nucleus"/>
    <property type="evidence" value="ECO:0007669"/>
    <property type="project" value="UniProtKB-ARBA"/>
</dbReference>
<dbReference type="InParanoid" id="D6RLH5"/>
<dbReference type="Proteomes" id="UP000001861">
    <property type="component" value="Unassembled WGS sequence"/>
</dbReference>
<evidence type="ECO:0000259" key="3">
    <source>
        <dbReference type="PROSITE" id="PS50994"/>
    </source>
</evidence>
<evidence type="ECO:0000256" key="2">
    <source>
        <dbReference type="SAM" id="MobiDB-lite"/>
    </source>
</evidence>
<dbReference type="VEuPathDB" id="FungiDB:CC1G_14293"/>
<organism evidence="4 5">
    <name type="scientific">Coprinopsis cinerea (strain Okayama-7 / 130 / ATCC MYA-4618 / FGSC 9003)</name>
    <name type="common">Inky cap fungus</name>
    <name type="synonym">Hormographiella aspergillata</name>
    <dbReference type="NCBI Taxonomy" id="240176"/>
    <lineage>
        <taxon>Eukaryota</taxon>
        <taxon>Fungi</taxon>
        <taxon>Dikarya</taxon>
        <taxon>Basidiomycota</taxon>
        <taxon>Agaricomycotina</taxon>
        <taxon>Agaricomycetes</taxon>
        <taxon>Agaricomycetidae</taxon>
        <taxon>Agaricales</taxon>
        <taxon>Agaricineae</taxon>
        <taxon>Psathyrellaceae</taxon>
        <taxon>Coprinopsis</taxon>
    </lineage>
</organism>
<dbReference type="GeneID" id="9379796"/>
<dbReference type="InterPro" id="IPR012337">
    <property type="entry name" value="RNaseH-like_sf"/>
</dbReference>
<dbReference type="OMA" id="HITAIHH"/>
<dbReference type="InterPro" id="IPR058913">
    <property type="entry name" value="Integrase_dom_put"/>
</dbReference>
<dbReference type="AlphaFoldDB" id="D6RLH5"/>
<dbReference type="Gene3D" id="3.30.420.10">
    <property type="entry name" value="Ribonuclease H-like superfamily/Ribonuclease H"/>
    <property type="match status" value="1"/>
</dbReference>
<keyword evidence="5" id="KW-1185">Reference proteome</keyword>
<accession>D6RLH5</accession>
<dbReference type="KEGG" id="cci:CC1G_14293"/>
<sequence>MASSFPSTRSSHQSTRDFISTFLSKAQKAFQDARFASSSIPNLERTTAEHHLYNLNAIKNALPSLSSPYITEDDIQQCHSFLDPVINELQLFLSSSPKSQRPTPSVSRNGIRGRPSYQLDLGRMIELHNMGNSWESIGDAFGVDRTTIWRHLERAGLSTKRPDYTEISNDDLDDAIAVLVVAHPLTGARVMQGHLQGLGINVPLLRVEKSLKRVDYVGTVLRWNGMNRRRVYRVRGSNALWHHDGNEKLKPWGFYVHGCVDGYSRLFIYLVCSNNKRSATVAACFMEAVSRYGWPSRMRGDFGTENNEVERRMNARWGALHRAYLRGKSLNNIRMERGWRDVRKESLEFFRQIFMELEELGLLDPNNPIHLVCLYVVFQPRIQTSLDRAIISWNRHKMSTAGNKTPLAMYELSRTKAINAGYWTGDPGDAVEEIDDEYGVDGTSGLAPPDDELASDPIAPRSDSFGSKEEEREAGIFVTEDDHIAEAREVLKELDLEADDGNWAT</sequence>
<dbReference type="SUPFAM" id="SSF53098">
    <property type="entry name" value="Ribonuclease H-like"/>
    <property type="match status" value="1"/>
</dbReference>
<dbReference type="Pfam" id="PF24764">
    <property type="entry name" value="rva_4"/>
    <property type="match status" value="1"/>
</dbReference>
<reference evidence="4 5" key="1">
    <citation type="journal article" date="2010" name="Proc. Natl. Acad. Sci. U.S.A.">
        <title>Insights into evolution of multicellular fungi from the assembled chromosomes of the mushroom Coprinopsis cinerea (Coprinus cinereus).</title>
        <authorList>
            <person name="Stajich J.E."/>
            <person name="Wilke S.K."/>
            <person name="Ahren D."/>
            <person name="Au C.H."/>
            <person name="Birren B.W."/>
            <person name="Borodovsky M."/>
            <person name="Burns C."/>
            <person name="Canback B."/>
            <person name="Casselton L.A."/>
            <person name="Cheng C.K."/>
            <person name="Deng J."/>
            <person name="Dietrich F.S."/>
            <person name="Fargo D.C."/>
            <person name="Farman M.L."/>
            <person name="Gathman A.C."/>
            <person name="Goldberg J."/>
            <person name="Guigo R."/>
            <person name="Hoegger P.J."/>
            <person name="Hooker J.B."/>
            <person name="Huggins A."/>
            <person name="James T.Y."/>
            <person name="Kamada T."/>
            <person name="Kilaru S."/>
            <person name="Kodira C."/>
            <person name="Kues U."/>
            <person name="Kupfer D."/>
            <person name="Kwan H.S."/>
            <person name="Lomsadze A."/>
            <person name="Li W."/>
            <person name="Lilly W.W."/>
            <person name="Ma L.J."/>
            <person name="Mackey A.J."/>
            <person name="Manning G."/>
            <person name="Martin F."/>
            <person name="Muraguchi H."/>
            <person name="Natvig D.O."/>
            <person name="Palmerini H."/>
            <person name="Ramesh M.A."/>
            <person name="Rehmeyer C.J."/>
            <person name="Roe B.A."/>
            <person name="Shenoy N."/>
            <person name="Stanke M."/>
            <person name="Ter-Hovhannisyan V."/>
            <person name="Tunlid A."/>
            <person name="Velagapudi R."/>
            <person name="Vision T.J."/>
            <person name="Zeng Q."/>
            <person name="Zolan M.E."/>
            <person name="Pukkila P.J."/>
        </authorList>
    </citation>
    <scope>NUCLEOTIDE SEQUENCE [LARGE SCALE GENOMIC DNA]</scope>
    <source>
        <strain evidence="5">Okayama-7 / 130 / ATCC MYA-4618 / FGSC 9003</strain>
    </source>
</reference>
<dbReference type="PROSITE" id="PS50994">
    <property type="entry name" value="INTEGRASE"/>
    <property type="match status" value="1"/>
</dbReference>
<feature type="domain" description="Integrase catalytic" evidence="3">
    <location>
        <begin position="232"/>
        <end position="414"/>
    </location>
</feature>
<evidence type="ECO:0000313" key="5">
    <source>
        <dbReference type="Proteomes" id="UP000001861"/>
    </source>
</evidence>
<gene>
    <name evidence="4" type="ORF">CC1G_14293</name>
</gene>
<comment type="caution">
    <text evidence="4">The sequence shown here is derived from an EMBL/GenBank/DDBJ whole genome shotgun (WGS) entry which is preliminary data.</text>
</comment>
<feature type="region of interest" description="Disordered" evidence="2">
    <location>
        <begin position="94"/>
        <end position="114"/>
    </location>
</feature>
<dbReference type="InterPro" id="IPR001584">
    <property type="entry name" value="Integrase_cat-core"/>
</dbReference>
<evidence type="ECO:0000256" key="1">
    <source>
        <dbReference type="ARBA" id="ARBA00022884"/>
    </source>
</evidence>
<feature type="region of interest" description="Disordered" evidence="2">
    <location>
        <begin position="432"/>
        <end position="475"/>
    </location>
</feature>
<name>D6RLH5_COPC7</name>
<dbReference type="eggNOG" id="ENOG502SVPC">
    <property type="taxonomic scope" value="Eukaryota"/>
</dbReference>
<proteinExistence type="predicted"/>
<protein>
    <recommendedName>
        <fullName evidence="3">Integrase catalytic domain-containing protein</fullName>
    </recommendedName>
</protein>
<dbReference type="RefSeq" id="XP_002911763.1">
    <property type="nucleotide sequence ID" value="XM_002911717.1"/>
</dbReference>
<dbReference type="InterPro" id="IPR036397">
    <property type="entry name" value="RNaseH_sf"/>
</dbReference>
<dbReference type="EMBL" id="AACS02000003">
    <property type="protein sequence ID" value="EFI28269.1"/>
    <property type="molecule type" value="Genomic_DNA"/>
</dbReference>
<dbReference type="PANTHER" id="PTHR46791:SF5">
    <property type="entry name" value="CLR5 DOMAIN-CONTAINING PROTEIN-RELATED"/>
    <property type="match status" value="1"/>
</dbReference>
<feature type="compositionally biased region" description="Polar residues" evidence="2">
    <location>
        <begin position="94"/>
        <end position="108"/>
    </location>
</feature>
<dbReference type="OrthoDB" id="2686689at2759"/>
<dbReference type="PANTHER" id="PTHR46791">
    <property type="entry name" value="EXPRESSED PROTEIN"/>
    <property type="match status" value="1"/>
</dbReference>
<keyword evidence="1" id="KW-0694">RNA-binding</keyword>
<feature type="compositionally biased region" description="Basic and acidic residues" evidence="2">
    <location>
        <begin position="466"/>
        <end position="475"/>
    </location>
</feature>
<evidence type="ECO:0000313" key="4">
    <source>
        <dbReference type="EMBL" id="EFI28269.1"/>
    </source>
</evidence>
<dbReference type="GO" id="GO:0003723">
    <property type="term" value="F:RNA binding"/>
    <property type="evidence" value="ECO:0007669"/>
    <property type="project" value="UniProtKB-KW"/>
</dbReference>
<dbReference type="HOGENOM" id="CLU_539694_0_0_1"/>
<dbReference type="GO" id="GO:0015074">
    <property type="term" value="P:DNA integration"/>
    <property type="evidence" value="ECO:0007669"/>
    <property type="project" value="InterPro"/>
</dbReference>